<proteinExistence type="predicted"/>
<accession>A0A380L3V9</accession>
<organism evidence="4 5">
    <name type="scientific">Streptococcus massiliensis</name>
    <dbReference type="NCBI Taxonomy" id="313439"/>
    <lineage>
        <taxon>Bacteria</taxon>
        <taxon>Bacillati</taxon>
        <taxon>Bacillota</taxon>
        <taxon>Bacilli</taxon>
        <taxon>Lactobacillales</taxon>
        <taxon>Streptococcaceae</taxon>
        <taxon>Streptococcus</taxon>
    </lineage>
</organism>
<dbReference type="InterPro" id="IPR050624">
    <property type="entry name" value="HTH-type_Tx_Regulator"/>
</dbReference>
<dbReference type="EMBL" id="UHFR01000005">
    <property type="protein sequence ID" value="SUN77211.1"/>
    <property type="molecule type" value="Genomic_DNA"/>
</dbReference>
<dbReference type="SUPFAM" id="SSF48498">
    <property type="entry name" value="Tetracyclin repressor-like, C-terminal domain"/>
    <property type="match status" value="1"/>
</dbReference>
<reference evidence="4" key="1">
    <citation type="submission" date="2018-06" db="EMBL/GenBank/DDBJ databases">
        <authorList>
            <consortium name="Pathogen Informatics"/>
            <person name="Doyle S."/>
        </authorList>
    </citation>
    <scope>NUCLEOTIDE SEQUENCE [LARGE SCALE GENOMIC DNA]</scope>
    <source>
        <strain evidence="4">NCTC13765</strain>
    </source>
</reference>
<dbReference type="InterPro" id="IPR001647">
    <property type="entry name" value="HTH_TetR"/>
</dbReference>
<dbReference type="RefSeq" id="WP_018371150.1">
    <property type="nucleotide sequence ID" value="NZ_UHFR01000005.1"/>
</dbReference>
<sequence>MRDVKTPQVRRAEIMAAAMKVFHEKGYLKTRTQDIINEAGISRGLLYYHFKDKEDILYCLIEKYSEPLLQQLKEISQQEDLPVLEKLRLFMDATMISESSLTQENKTLQNTVHLDANRYLLDRFCHKLCRQMTVYFTNILEEGRAQQLFHLERPKETATFLMTAYVFVSNDAKIQSQSEQEMVQYLAAYKRLLARTLEIDENDL</sequence>
<dbReference type="PROSITE" id="PS50977">
    <property type="entry name" value="HTH_TETR_2"/>
    <property type="match status" value="1"/>
</dbReference>
<dbReference type="Pfam" id="PF00440">
    <property type="entry name" value="TetR_N"/>
    <property type="match status" value="1"/>
</dbReference>
<dbReference type="STRING" id="1123307.GCA_000380065_00463"/>
<keyword evidence="1 2" id="KW-0238">DNA-binding</keyword>
<dbReference type="PANTHER" id="PTHR43479:SF11">
    <property type="entry name" value="ACREF_ENVCD OPERON REPRESSOR-RELATED"/>
    <property type="match status" value="1"/>
</dbReference>
<name>A0A380L3V9_9STRE</name>
<gene>
    <name evidence="4" type="primary">kstR2</name>
    <name evidence="4" type="ORF">NCTC13765_01728</name>
</gene>
<dbReference type="SUPFAM" id="SSF46689">
    <property type="entry name" value="Homeodomain-like"/>
    <property type="match status" value="1"/>
</dbReference>
<dbReference type="OrthoDB" id="9814200at2"/>
<dbReference type="PRINTS" id="PR00455">
    <property type="entry name" value="HTHTETR"/>
</dbReference>
<evidence type="ECO:0000313" key="4">
    <source>
        <dbReference type="EMBL" id="SUN77211.1"/>
    </source>
</evidence>
<evidence type="ECO:0000256" key="1">
    <source>
        <dbReference type="ARBA" id="ARBA00023125"/>
    </source>
</evidence>
<dbReference type="PANTHER" id="PTHR43479">
    <property type="entry name" value="ACREF/ENVCD OPERON REPRESSOR-RELATED"/>
    <property type="match status" value="1"/>
</dbReference>
<feature type="DNA-binding region" description="H-T-H motif" evidence="2">
    <location>
        <begin position="31"/>
        <end position="50"/>
    </location>
</feature>
<dbReference type="AlphaFoldDB" id="A0A380L3V9"/>
<evidence type="ECO:0000256" key="2">
    <source>
        <dbReference type="PROSITE-ProRule" id="PRU00335"/>
    </source>
</evidence>
<dbReference type="GO" id="GO:0003677">
    <property type="term" value="F:DNA binding"/>
    <property type="evidence" value="ECO:0007669"/>
    <property type="project" value="UniProtKB-UniRule"/>
</dbReference>
<evidence type="ECO:0000259" key="3">
    <source>
        <dbReference type="PROSITE" id="PS50977"/>
    </source>
</evidence>
<dbReference type="InterPro" id="IPR036271">
    <property type="entry name" value="Tet_transcr_reg_TetR-rel_C_sf"/>
</dbReference>
<dbReference type="InterPro" id="IPR009057">
    <property type="entry name" value="Homeodomain-like_sf"/>
</dbReference>
<dbReference type="Proteomes" id="UP000254634">
    <property type="component" value="Unassembled WGS sequence"/>
</dbReference>
<protein>
    <submittedName>
        <fullName evidence="4">Transcriptional regulator</fullName>
    </submittedName>
</protein>
<feature type="domain" description="HTH tetR-type" evidence="3">
    <location>
        <begin position="8"/>
        <end position="68"/>
    </location>
</feature>
<evidence type="ECO:0000313" key="5">
    <source>
        <dbReference type="Proteomes" id="UP000254634"/>
    </source>
</evidence>
<dbReference type="Gene3D" id="1.10.357.10">
    <property type="entry name" value="Tetracycline Repressor, domain 2"/>
    <property type="match status" value="1"/>
</dbReference>
<keyword evidence="5" id="KW-1185">Reference proteome</keyword>